<gene>
    <name evidence="8" type="ORF">AOQ84DRAFT_165248</name>
</gene>
<feature type="transmembrane region" description="Helical" evidence="6">
    <location>
        <begin position="365"/>
        <end position="391"/>
    </location>
</feature>
<reference evidence="8 9" key="1">
    <citation type="journal article" date="2016" name="Nat. Commun.">
        <title>Ectomycorrhizal ecology is imprinted in the genome of the dominant symbiotic fungus Cenococcum geophilum.</title>
        <authorList>
            <consortium name="DOE Joint Genome Institute"/>
            <person name="Peter M."/>
            <person name="Kohler A."/>
            <person name="Ohm R.A."/>
            <person name="Kuo A."/>
            <person name="Krutzmann J."/>
            <person name="Morin E."/>
            <person name="Arend M."/>
            <person name="Barry K.W."/>
            <person name="Binder M."/>
            <person name="Choi C."/>
            <person name="Clum A."/>
            <person name="Copeland A."/>
            <person name="Grisel N."/>
            <person name="Haridas S."/>
            <person name="Kipfer T."/>
            <person name="LaButti K."/>
            <person name="Lindquist E."/>
            <person name="Lipzen A."/>
            <person name="Maire R."/>
            <person name="Meier B."/>
            <person name="Mihaltcheva S."/>
            <person name="Molinier V."/>
            <person name="Murat C."/>
            <person name="Poggeler S."/>
            <person name="Quandt C.A."/>
            <person name="Sperisen C."/>
            <person name="Tritt A."/>
            <person name="Tisserant E."/>
            <person name="Crous P.W."/>
            <person name="Henrissat B."/>
            <person name="Nehls U."/>
            <person name="Egli S."/>
            <person name="Spatafora J.W."/>
            <person name="Grigoriev I.V."/>
            <person name="Martin F.M."/>
        </authorList>
    </citation>
    <scope>NUCLEOTIDE SEQUENCE [LARGE SCALE GENOMIC DNA]</scope>
    <source>
        <strain evidence="8 9">CBS 207.34</strain>
    </source>
</reference>
<feature type="transmembrane region" description="Helical" evidence="6">
    <location>
        <begin position="321"/>
        <end position="345"/>
    </location>
</feature>
<dbReference type="PANTHER" id="PTHR23504">
    <property type="entry name" value="MAJOR FACILITATOR SUPERFAMILY DOMAIN-CONTAINING PROTEIN 10"/>
    <property type="match status" value="1"/>
</dbReference>
<sequence>MPPKVRARGACAVMNDKVPFPTKQLAVLAMCRICEPIAFMSIFPYVYYMVSSFNVTNDDTQIAMYAGMVTSAFAFAECATGVFWGRLSDRVGRKPVLLGGLAGTGLSMIIFGFAPNLPVALFARALGGLLNGNIGVLQTTVAEVVTVEAHQPRAYSIMPFVWCLGTIIGSGLGGTLAEPVKNYPSRFLPGSIWDTYPYLLPNVVCTVVVIIGLAVGVLFLEETHEDKKHERDAGLELGKWILRKLWKSGADESMSLKDGYFEETLSMLADHGLPCYESTENSPTLSGSEPAIAEPPSYSIDSSEKIREKPFSWRDAFSKQVILNIVGYGILAFHTISFEQLMPILMSMPESDKARNLPFKFNSGFAFPTKTIGFILSVQGFLQMIAQIFVFPIISRRLGSLRTFWLVIAAYPFLYFFTPYLALLPEHLRMPGVYLILAWKVTAQSLAYPSLAIMLANSAPSKKVLGTLNGTAASSASICRGFGPTLSGMIQSTGQSIGYSGLSWWACAGVAFIGWIPCFFMKEERRRPGFRKDEGNQDEEAGLYKLVDPISDADSVAASDIILIAEASPRPESQEAGMTYAIGSNDGVK</sequence>
<evidence type="ECO:0000256" key="5">
    <source>
        <dbReference type="ARBA" id="ARBA00023136"/>
    </source>
</evidence>
<accession>A0A8E2EQB1</accession>
<keyword evidence="2" id="KW-0813">Transport</keyword>
<protein>
    <submittedName>
        <fullName evidence="8">MFS general substrate transporter</fullName>
    </submittedName>
</protein>
<dbReference type="AlphaFoldDB" id="A0A8E2EQB1"/>
<name>A0A8E2EQB1_9PEZI</name>
<keyword evidence="9" id="KW-1185">Reference proteome</keyword>
<dbReference type="SUPFAM" id="SSF103473">
    <property type="entry name" value="MFS general substrate transporter"/>
    <property type="match status" value="1"/>
</dbReference>
<dbReference type="CDD" id="cd17330">
    <property type="entry name" value="MFS_SLC46_TetA_like"/>
    <property type="match status" value="1"/>
</dbReference>
<proteinExistence type="predicted"/>
<dbReference type="InterPro" id="IPR011701">
    <property type="entry name" value="MFS"/>
</dbReference>
<evidence type="ECO:0000256" key="4">
    <source>
        <dbReference type="ARBA" id="ARBA00022989"/>
    </source>
</evidence>
<evidence type="ECO:0000313" key="9">
    <source>
        <dbReference type="Proteomes" id="UP000250140"/>
    </source>
</evidence>
<dbReference type="PROSITE" id="PS50850">
    <property type="entry name" value="MFS"/>
    <property type="match status" value="1"/>
</dbReference>
<dbReference type="Proteomes" id="UP000250140">
    <property type="component" value="Unassembled WGS sequence"/>
</dbReference>
<feature type="domain" description="Major facilitator superfamily (MFS) profile" evidence="7">
    <location>
        <begin position="24"/>
        <end position="526"/>
    </location>
</feature>
<dbReference type="Pfam" id="PF07690">
    <property type="entry name" value="MFS_1"/>
    <property type="match status" value="1"/>
</dbReference>
<feature type="transmembrane region" description="Helical" evidence="6">
    <location>
        <begin position="157"/>
        <end position="176"/>
    </location>
</feature>
<keyword evidence="3 6" id="KW-0812">Transmembrane</keyword>
<comment type="subcellular location">
    <subcellularLocation>
        <location evidence="1">Membrane</location>
        <topology evidence="1">Multi-pass membrane protein</topology>
    </subcellularLocation>
</comment>
<evidence type="ECO:0000313" key="8">
    <source>
        <dbReference type="EMBL" id="OCL02889.1"/>
    </source>
</evidence>
<dbReference type="PANTHER" id="PTHR23504:SF15">
    <property type="entry name" value="MAJOR FACILITATOR SUPERFAMILY (MFS) PROFILE DOMAIN-CONTAINING PROTEIN"/>
    <property type="match status" value="1"/>
</dbReference>
<feature type="transmembrane region" description="Helical" evidence="6">
    <location>
        <begin position="196"/>
        <end position="220"/>
    </location>
</feature>
<dbReference type="GO" id="GO:0022857">
    <property type="term" value="F:transmembrane transporter activity"/>
    <property type="evidence" value="ECO:0007669"/>
    <property type="project" value="InterPro"/>
</dbReference>
<evidence type="ECO:0000256" key="3">
    <source>
        <dbReference type="ARBA" id="ARBA00022692"/>
    </source>
</evidence>
<feature type="transmembrane region" description="Helical" evidence="6">
    <location>
        <begin position="25"/>
        <end position="50"/>
    </location>
</feature>
<evidence type="ECO:0000259" key="7">
    <source>
        <dbReference type="PROSITE" id="PS50850"/>
    </source>
</evidence>
<organism evidence="8 9">
    <name type="scientific">Glonium stellatum</name>
    <dbReference type="NCBI Taxonomy" id="574774"/>
    <lineage>
        <taxon>Eukaryota</taxon>
        <taxon>Fungi</taxon>
        <taxon>Dikarya</taxon>
        <taxon>Ascomycota</taxon>
        <taxon>Pezizomycotina</taxon>
        <taxon>Dothideomycetes</taxon>
        <taxon>Pleosporomycetidae</taxon>
        <taxon>Gloniales</taxon>
        <taxon>Gloniaceae</taxon>
        <taxon>Glonium</taxon>
    </lineage>
</organism>
<evidence type="ECO:0000256" key="6">
    <source>
        <dbReference type="SAM" id="Phobius"/>
    </source>
</evidence>
<keyword evidence="5 6" id="KW-0472">Membrane</keyword>
<evidence type="ECO:0000256" key="1">
    <source>
        <dbReference type="ARBA" id="ARBA00004141"/>
    </source>
</evidence>
<feature type="transmembrane region" description="Helical" evidence="6">
    <location>
        <begin position="62"/>
        <end position="84"/>
    </location>
</feature>
<dbReference type="GO" id="GO:0016020">
    <property type="term" value="C:membrane"/>
    <property type="evidence" value="ECO:0007669"/>
    <property type="project" value="UniProtKB-SubCell"/>
</dbReference>
<dbReference type="Gene3D" id="1.20.1250.20">
    <property type="entry name" value="MFS general substrate transporter like domains"/>
    <property type="match status" value="1"/>
</dbReference>
<dbReference type="InterPro" id="IPR020846">
    <property type="entry name" value="MFS_dom"/>
</dbReference>
<feature type="transmembrane region" description="Helical" evidence="6">
    <location>
        <begin position="96"/>
        <end position="115"/>
    </location>
</feature>
<dbReference type="InterPro" id="IPR036259">
    <property type="entry name" value="MFS_trans_sf"/>
</dbReference>
<feature type="transmembrane region" description="Helical" evidence="6">
    <location>
        <begin position="121"/>
        <end position="145"/>
    </location>
</feature>
<evidence type="ECO:0000256" key="2">
    <source>
        <dbReference type="ARBA" id="ARBA00022448"/>
    </source>
</evidence>
<feature type="transmembrane region" description="Helical" evidence="6">
    <location>
        <begin position="502"/>
        <end position="521"/>
    </location>
</feature>
<keyword evidence="4 6" id="KW-1133">Transmembrane helix</keyword>
<dbReference type="OrthoDB" id="10262656at2759"/>
<dbReference type="EMBL" id="KV750856">
    <property type="protein sequence ID" value="OCL02889.1"/>
    <property type="molecule type" value="Genomic_DNA"/>
</dbReference>
<feature type="transmembrane region" description="Helical" evidence="6">
    <location>
        <begin position="403"/>
        <end position="422"/>
    </location>
</feature>